<dbReference type="PANTHER" id="PTHR46093">
    <property type="entry name" value="ACYL-COA-BINDING DOMAIN-CONTAINING PROTEIN 5"/>
    <property type="match status" value="1"/>
</dbReference>
<gene>
    <name evidence="5" type="ORF">EW145_g6610</name>
</gene>
<evidence type="ECO:0000256" key="2">
    <source>
        <dbReference type="ARBA" id="ARBA00022737"/>
    </source>
</evidence>
<dbReference type="InterPro" id="IPR000719">
    <property type="entry name" value="Prot_kinase_dom"/>
</dbReference>
<dbReference type="PANTHER" id="PTHR46093:SF18">
    <property type="entry name" value="FIBRONECTIN TYPE-III DOMAIN-CONTAINING PROTEIN"/>
    <property type="match status" value="1"/>
</dbReference>
<dbReference type="Pfam" id="PF24681">
    <property type="entry name" value="Kelch_KLHDC2_KLHL20_DRC7"/>
    <property type="match status" value="1"/>
</dbReference>
<dbReference type="SMART" id="SM00220">
    <property type="entry name" value="S_TKc"/>
    <property type="match status" value="1"/>
</dbReference>
<organism evidence="5 6">
    <name type="scientific">Phellinidium pouzarii</name>
    <dbReference type="NCBI Taxonomy" id="167371"/>
    <lineage>
        <taxon>Eukaryota</taxon>
        <taxon>Fungi</taxon>
        <taxon>Dikarya</taxon>
        <taxon>Basidiomycota</taxon>
        <taxon>Agaricomycotina</taxon>
        <taxon>Agaricomycetes</taxon>
        <taxon>Hymenochaetales</taxon>
        <taxon>Hymenochaetaceae</taxon>
        <taxon>Phellinidium</taxon>
    </lineage>
</organism>
<comment type="caution">
    <text evidence="5">The sequence shown here is derived from an EMBL/GenBank/DDBJ whole genome shotgun (WGS) entry which is preliminary data.</text>
</comment>
<dbReference type="Pfam" id="PF00069">
    <property type="entry name" value="Pkinase"/>
    <property type="match status" value="1"/>
</dbReference>
<keyword evidence="1" id="KW-0880">Kelch repeat</keyword>
<dbReference type="Gene3D" id="1.10.510.10">
    <property type="entry name" value="Transferase(Phosphotransferase) domain 1"/>
    <property type="match status" value="1"/>
</dbReference>
<keyword evidence="6" id="KW-1185">Reference proteome</keyword>
<evidence type="ECO:0000313" key="5">
    <source>
        <dbReference type="EMBL" id="THH03006.1"/>
    </source>
</evidence>
<accession>A0A4S4KW05</accession>
<keyword evidence="2" id="KW-0677">Repeat</keyword>
<dbReference type="GO" id="GO:0004672">
    <property type="term" value="F:protein kinase activity"/>
    <property type="evidence" value="ECO:0007669"/>
    <property type="project" value="InterPro"/>
</dbReference>
<name>A0A4S4KW05_9AGAM</name>
<dbReference type="PROSITE" id="PS00108">
    <property type="entry name" value="PROTEIN_KINASE_ST"/>
    <property type="match status" value="1"/>
</dbReference>
<dbReference type="Proteomes" id="UP000308199">
    <property type="component" value="Unassembled WGS sequence"/>
</dbReference>
<feature type="compositionally biased region" description="Polar residues" evidence="3">
    <location>
        <begin position="385"/>
        <end position="402"/>
    </location>
</feature>
<feature type="region of interest" description="Disordered" evidence="3">
    <location>
        <begin position="345"/>
        <end position="430"/>
    </location>
</feature>
<dbReference type="EMBL" id="SGPK01000518">
    <property type="protein sequence ID" value="THH03006.1"/>
    <property type="molecule type" value="Genomic_DNA"/>
</dbReference>
<dbReference type="AlphaFoldDB" id="A0A4S4KW05"/>
<feature type="compositionally biased region" description="Basic and acidic residues" evidence="3">
    <location>
        <begin position="356"/>
        <end position="371"/>
    </location>
</feature>
<sequence length="868" mass="97255">MQNIEVSQTERAWDSGLLTVRSESKASAARSSPPLFPRQGYSLTTSATQNGDLFLFGGVVDGIKRNDLYSISIRFHTATLIRASGEPPSPRTGHKIVLVGNFLVVFGGDTCSDNSPLPCLDNVLYIFNLVTATWTRLKNNGPTPSGRYCHTMTLDKTRIYVYGGRSLENVSNDGAVNGKEIMLGDLWALDIHSLRGKPSWEYINVLKEPRRAGHVCVPLNDKLYIFGGTYAYASIYETDTHNWSRLTLENPPVSQSQIEHGVSLFGNMACVLYRKRADDDNLDDRLQLLNVADDTWLTLPIGERMHASFSMAFDGSKVILLGWQDTPIIQTLAIEKIIPFTSLGQANSSEPSSKNPESEIVKGLDTRRENTLNRMRGVPLDSVLPDSSASDVRTSTSYSSEDTPVCLEPESELRPESEPGSRSDSECESDWTSEFRAELKISQAERLRDLETQAENDYRRKKTDLDEALRTHKITHSEARAGIAQLYEALEDQRRLIRRQLRKERDKEVERRRNTQQFFLGDSQDTTEVMERFISEQETLSTFQPQDENPWVHSHRIPVLSPSCTPTDSGETDAIYTSDETSLPDGDIEFTPISNGEADVLSTLSVISSPDGNIGFASDRKSDNSLFSTPVHSPKDTLEWLLLQFADLDLTEKLNEEEQMKASGGFADVYFGKLLDGTLVAIKRVRMHLQGDDLITAKIEGIANGLRYLHKEGVVHGDLKAANVVVSPKGVPMLIDFGISHLSQATSTVDMPTSAKKGSFRWMSPELLSPQDDEIDEIHTKESDIWAFGMTGLEVLTKTFPYAKLKNDGQVLRHIAEGKTPEDPDDLQEWNDLDKSLLRFCKECWTRERKDRPAIERLVEKLEAIRIL</sequence>
<dbReference type="OrthoDB" id="10261027at2759"/>
<protein>
    <recommendedName>
        <fullName evidence="4">Protein kinase domain-containing protein</fullName>
    </recommendedName>
</protein>
<evidence type="ECO:0000313" key="6">
    <source>
        <dbReference type="Proteomes" id="UP000308199"/>
    </source>
</evidence>
<proteinExistence type="predicted"/>
<dbReference type="SUPFAM" id="SSF56112">
    <property type="entry name" value="Protein kinase-like (PK-like)"/>
    <property type="match status" value="1"/>
</dbReference>
<feature type="compositionally biased region" description="Basic and acidic residues" evidence="3">
    <location>
        <begin position="411"/>
        <end position="425"/>
    </location>
</feature>
<dbReference type="SUPFAM" id="SSF117281">
    <property type="entry name" value="Kelch motif"/>
    <property type="match status" value="1"/>
</dbReference>
<dbReference type="GO" id="GO:0005524">
    <property type="term" value="F:ATP binding"/>
    <property type="evidence" value="ECO:0007669"/>
    <property type="project" value="InterPro"/>
</dbReference>
<dbReference type="InterPro" id="IPR011009">
    <property type="entry name" value="Kinase-like_dom_sf"/>
</dbReference>
<feature type="domain" description="Protein kinase" evidence="4">
    <location>
        <begin position="472"/>
        <end position="865"/>
    </location>
</feature>
<evidence type="ECO:0000259" key="4">
    <source>
        <dbReference type="PROSITE" id="PS50011"/>
    </source>
</evidence>
<dbReference type="PROSITE" id="PS50011">
    <property type="entry name" value="PROTEIN_KINASE_DOM"/>
    <property type="match status" value="1"/>
</dbReference>
<dbReference type="Gene3D" id="2.120.10.80">
    <property type="entry name" value="Kelch-type beta propeller"/>
    <property type="match status" value="2"/>
</dbReference>
<reference evidence="5 6" key="1">
    <citation type="submission" date="2019-02" db="EMBL/GenBank/DDBJ databases">
        <title>Genome sequencing of the rare red list fungi Phellinidium pouzarii.</title>
        <authorList>
            <person name="Buettner E."/>
            <person name="Kellner H."/>
        </authorList>
    </citation>
    <scope>NUCLEOTIDE SEQUENCE [LARGE SCALE GENOMIC DNA]</scope>
    <source>
        <strain evidence="5 6">DSM 108285</strain>
    </source>
</reference>
<dbReference type="InterPro" id="IPR008271">
    <property type="entry name" value="Ser/Thr_kinase_AS"/>
</dbReference>
<dbReference type="InterPro" id="IPR015915">
    <property type="entry name" value="Kelch-typ_b-propeller"/>
</dbReference>
<evidence type="ECO:0000256" key="3">
    <source>
        <dbReference type="SAM" id="MobiDB-lite"/>
    </source>
</evidence>
<evidence type="ECO:0000256" key="1">
    <source>
        <dbReference type="ARBA" id="ARBA00022441"/>
    </source>
</evidence>